<sequence>MEDNFKVGSPNLFIEAIKDSCESYYPIYRLSKFTPVWSISSLLTQCMSSRTKTITINNTEYTILKYLSEGAFSYVYLVQNSHGLYALKKITNDGFEAEVSCYQRFKSKFIINLLNYSIQDGAINLIFPYFKNGNLQDYINVNNAFDEKTALKLFSGVCQAVAVLHNYNTLDSNSYPPSSIDDDDEGTDAVPYAHRDIKPGNVMLTDNALPVLMDFGSCIKARVRVNNRSEALIQQDMAAEHSSMPYRAPELFDVKSDTTLDEKVDIWSLGCTLYALTYSHSPFEDPKQAAQGGSIAMAVQSGRYNYPSNDTHSDGFKNVIDACLRLNPAERPSVDELIRLTESALSESI</sequence>
<evidence type="ECO:0000313" key="12">
    <source>
        <dbReference type="EMBL" id="TIC64927.1"/>
    </source>
</evidence>
<evidence type="ECO:0000256" key="5">
    <source>
        <dbReference type="ARBA" id="ARBA00022777"/>
    </source>
</evidence>
<evidence type="ECO:0000256" key="2">
    <source>
        <dbReference type="ARBA" id="ARBA00022527"/>
    </source>
</evidence>
<accession>A0A4T0N6X6</accession>
<evidence type="ECO:0000256" key="1">
    <source>
        <dbReference type="ARBA" id="ARBA00012513"/>
    </source>
</evidence>
<dbReference type="Proteomes" id="UP000310685">
    <property type="component" value="Unassembled WGS sequence"/>
</dbReference>
<evidence type="ECO:0000313" key="10">
    <source>
        <dbReference type="EMBL" id="TIB78069.1"/>
    </source>
</evidence>
<gene>
    <name evidence="12" type="ORF">E3Q01_02424</name>
    <name evidence="11" type="ORF">E3Q03_03817</name>
    <name evidence="10" type="ORF">E3Q22_02805</name>
</gene>
<dbReference type="PROSITE" id="PS50011">
    <property type="entry name" value="PROTEIN_KINASE_DOM"/>
    <property type="match status" value="1"/>
</dbReference>
<evidence type="ECO:0000256" key="7">
    <source>
        <dbReference type="ARBA" id="ARBA00047899"/>
    </source>
</evidence>
<evidence type="ECO:0000259" key="9">
    <source>
        <dbReference type="PROSITE" id="PS50011"/>
    </source>
</evidence>
<evidence type="ECO:0000313" key="13">
    <source>
        <dbReference type="Proteomes" id="UP000305362"/>
    </source>
</evidence>
<dbReference type="SUPFAM" id="SSF56112">
    <property type="entry name" value="Protein kinase-like (PK-like)"/>
    <property type="match status" value="1"/>
</dbReference>
<comment type="catalytic activity">
    <reaction evidence="7">
        <text>L-threonyl-[protein] + ATP = O-phospho-L-threonyl-[protein] + ADP + H(+)</text>
        <dbReference type="Rhea" id="RHEA:46608"/>
        <dbReference type="Rhea" id="RHEA-COMP:11060"/>
        <dbReference type="Rhea" id="RHEA-COMP:11605"/>
        <dbReference type="ChEBI" id="CHEBI:15378"/>
        <dbReference type="ChEBI" id="CHEBI:30013"/>
        <dbReference type="ChEBI" id="CHEBI:30616"/>
        <dbReference type="ChEBI" id="CHEBI:61977"/>
        <dbReference type="ChEBI" id="CHEBI:456216"/>
        <dbReference type="EC" id="2.7.11.1"/>
    </reaction>
</comment>
<organism evidence="12 15">
    <name type="scientific">Wallemia mellicola</name>
    <dbReference type="NCBI Taxonomy" id="1708541"/>
    <lineage>
        <taxon>Eukaryota</taxon>
        <taxon>Fungi</taxon>
        <taxon>Dikarya</taxon>
        <taxon>Basidiomycota</taxon>
        <taxon>Wallemiomycotina</taxon>
        <taxon>Wallemiomycetes</taxon>
        <taxon>Wallemiales</taxon>
        <taxon>Wallemiaceae</taxon>
        <taxon>Wallemia</taxon>
    </lineage>
</organism>
<dbReference type="Pfam" id="PF00069">
    <property type="entry name" value="Pkinase"/>
    <property type="match status" value="2"/>
</dbReference>
<dbReference type="Gene3D" id="1.10.510.10">
    <property type="entry name" value="Transferase(Phosphotransferase) domain 1"/>
    <property type="match status" value="1"/>
</dbReference>
<dbReference type="OrthoDB" id="248923at2759"/>
<dbReference type="PROSITE" id="PS00108">
    <property type="entry name" value="PROTEIN_KINASE_ST"/>
    <property type="match status" value="1"/>
</dbReference>
<comment type="caution">
    <text evidence="12">The sequence shown here is derived from an EMBL/GenBank/DDBJ whole genome shotgun (WGS) entry which is preliminary data.</text>
</comment>
<dbReference type="GO" id="GO:0006624">
    <property type="term" value="P:vacuolar protein processing"/>
    <property type="evidence" value="ECO:0007669"/>
    <property type="project" value="TreeGrafter"/>
</dbReference>
<evidence type="ECO:0000313" key="14">
    <source>
        <dbReference type="Proteomes" id="UP000310685"/>
    </source>
</evidence>
<dbReference type="GO" id="GO:0004674">
    <property type="term" value="F:protein serine/threonine kinase activity"/>
    <property type="evidence" value="ECO:0007669"/>
    <property type="project" value="UniProtKB-KW"/>
</dbReference>
<name>A0A4T0N6X6_9BASI</name>
<evidence type="ECO:0000313" key="11">
    <source>
        <dbReference type="EMBL" id="TIC59462.1"/>
    </source>
</evidence>
<dbReference type="EMBL" id="SPRX01000028">
    <property type="protein sequence ID" value="TIC64927.1"/>
    <property type="molecule type" value="Genomic_DNA"/>
</dbReference>
<proteinExistence type="predicted"/>
<comment type="catalytic activity">
    <reaction evidence="8">
        <text>L-seryl-[protein] + ATP = O-phospho-L-seryl-[protein] + ADP + H(+)</text>
        <dbReference type="Rhea" id="RHEA:17989"/>
        <dbReference type="Rhea" id="RHEA-COMP:9863"/>
        <dbReference type="Rhea" id="RHEA-COMP:11604"/>
        <dbReference type="ChEBI" id="CHEBI:15378"/>
        <dbReference type="ChEBI" id="CHEBI:29999"/>
        <dbReference type="ChEBI" id="CHEBI:30616"/>
        <dbReference type="ChEBI" id="CHEBI:83421"/>
        <dbReference type="ChEBI" id="CHEBI:456216"/>
        <dbReference type="EC" id="2.7.11.1"/>
    </reaction>
</comment>
<evidence type="ECO:0000256" key="6">
    <source>
        <dbReference type="ARBA" id="ARBA00022840"/>
    </source>
</evidence>
<protein>
    <recommendedName>
        <fullName evidence="1">non-specific serine/threonine protein kinase</fullName>
        <ecNumber evidence="1">2.7.11.1</ecNumber>
    </recommendedName>
</protein>
<evidence type="ECO:0000256" key="4">
    <source>
        <dbReference type="ARBA" id="ARBA00022741"/>
    </source>
</evidence>
<dbReference type="SMART" id="SM00220">
    <property type="entry name" value="S_TKc"/>
    <property type="match status" value="1"/>
</dbReference>
<dbReference type="InterPro" id="IPR008271">
    <property type="entry name" value="Ser/Thr_kinase_AS"/>
</dbReference>
<dbReference type="GO" id="GO:0005794">
    <property type="term" value="C:Golgi apparatus"/>
    <property type="evidence" value="ECO:0007669"/>
    <property type="project" value="TreeGrafter"/>
</dbReference>
<dbReference type="EMBL" id="SPRV01000062">
    <property type="protein sequence ID" value="TIC59462.1"/>
    <property type="molecule type" value="Genomic_DNA"/>
</dbReference>
<dbReference type="InterPro" id="IPR052239">
    <property type="entry name" value="Ser/Thr-specific_kinases"/>
</dbReference>
<dbReference type="Proteomes" id="UP000310708">
    <property type="component" value="Unassembled WGS sequence"/>
</dbReference>
<dbReference type="InterPro" id="IPR011009">
    <property type="entry name" value="Kinase-like_dom_sf"/>
</dbReference>
<keyword evidence="2" id="KW-0723">Serine/threonine-protein kinase</keyword>
<dbReference type="PANTHER" id="PTHR45998:SF2">
    <property type="entry name" value="SERINE_THREONINE-PROTEIN KINASE 16"/>
    <property type="match status" value="1"/>
</dbReference>
<evidence type="ECO:0000256" key="3">
    <source>
        <dbReference type="ARBA" id="ARBA00022679"/>
    </source>
</evidence>
<dbReference type="GO" id="GO:0005773">
    <property type="term" value="C:vacuole"/>
    <property type="evidence" value="ECO:0007669"/>
    <property type="project" value="GOC"/>
</dbReference>
<dbReference type="AlphaFoldDB" id="A0A4T0N6X6"/>
<evidence type="ECO:0000313" key="15">
    <source>
        <dbReference type="Proteomes" id="UP000310708"/>
    </source>
</evidence>
<dbReference type="Proteomes" id="UP000305362">
    <property type="component" value="Unassembled WGS sequence"/>
</dbReference>
<keyword evidence="5 12" id="KW-0418">Kinase</keyword>
<dbReference type="EMBL" id="SPRC01000029">
    <property type="protein sequence ID" value="TIB78069.1"/>
    <property type="molecule type" value="Genomic_DNA"/>
</dbReference>
<evidence type="ECO:0000256" key="8">
    <source>
        <dbReference type="ARBA" id="ARBA00048679"/>
    </source>
</evidence>
<dbReference type="GO" id="GO:0005524">
    <property type="term" value="F:ATP binding"/>
    <property type="evidence" value="ECO:0007669"/>
    <property type="project" value="UniProtKB-KW"/>
</dbReference>
<keyword evidence="6" id="KW-0067">ATP-binding</keyword>
<feature type="domain" description="Protein kinase" evidence="9">
    <location>
        <begin position="61"/>
        <end position="345"/>
    </location>
</feature>
<dbReference type="EC" id="2.7.11.1" evidence="1"/>
<keyword evidence="3" id="KW-0808">Transferase</keyword>
<dbReference type="GO" id="GO:0032889">
    <property type="term" value="P:regulation of vacuole fusion, non-autophagic"/>
    <property type="evidence" value="ECO:0007669"/>
    <property type="project" value="TreeGrafter"/>
</dbReference>
<dbReference type="PANTHER" id="PTHR45998">
    <property type="entry name" value="SERINE/THREONINE-PROTEIN KINASE 16"/>
    <property type="match status" value="1"/>
</dbReference>
<keyword evidence="4" id="KW-0547">Nucleotide-binding</keyword>
<dbReference type="InterPro" id="IPR000719">
    <property type="entry name" value="Prot_kinase_dom"/>
</dbReference>
<reference evidence="13 14" key="1">
    <citation type="submission" date="2019-03" db="EMBL/GenBank/DDBJ databases">
        <title>Sequencing 25 genomes of Wallemia mellicola.</title>
        <authorList>
            <person name="Gostincar C."/>
        </authorList>
    </citation>
    <scope>NUCLEOTIDE SEQUENCE [LARGE SCALE GENOMIC DNA]</scope>
    <source>
        <strain evidence="11 13">EXF-1277</strain>
        <strain evidence="10 14">EXF-6152</strain>
        <strain evidence="12 15">EXF-757</strain>
    </source>
</reference>